<dbReference type="AlphaFoldDB" id="A0A451B4H8"/>
<proteinExistence type="predicted"/>
<accession>A0A451B4H8</accession>
<name>A0A451B4H8_9GAMM</name>
<reference evidence="1" key="1">
    <citation type="submission" date="2019-02" db="EMBL/GenBank/DDBJ databases">
        <authorList>
            <person name="Gruber-Vodicka R. H."/>
            <person name="Seah K. B. B."/>
        </authorList>
    </citation>
    <scope>NUCLEOTIDE SEQUENCE</scope>
    <source>
        <strain evidence="1">BECK_BY19</strain>
    </source>
</reference>
<protein>
    <submittedName>
        <fullName evidence="1">Uncharacterized protein</fullName>
    </submittedName>
</protein>
<organism evidence="1">
    <name type="scientific">Candidatus Kentrum sp. UNK</name>
    <dbReference type="NCBI Taxonomy" id="2126344"/>
    <lineage>
        <taxon>Bacteria</taxon>
        <taxon>Pseudomonadati</taxon>
        <taxon>Pseudomonadota</taxon>
        <taxon>Gammaproteobacteria</taxon>
        <taxon>Candidatus Kentrum</taxon>
    </lineage>
</organism>
<gene>
    <name evidence="1" type="ORF">BECKUNK1418H_GA0071006_11735</name>
</gene>
<evidence type="ECO:0000313" key="1">
    <source>
        <dbReference type="EMBL" id="VFK73198.1"/>
    </source>
</evidence>
<dbReference type="EMBL" id="CAADGD010000173">
    <property type="protein sequence ID" value="VFK73198.1"/>
    <property type="molecule type" value="Genomic_DNA"/>
</dbReference>
<sequence length="119" mass="13830">MLRNREHHIFLRFHFIEPGIARAEHSCYYATHTGACGKPLARKITILTYRKNKNPGGPNAEIWAYPVWVLARSANMFVRLISVRAAEFSRWFFTIRLIASAIFRHDSILEIAGKWNMDV</sequence>